<feature type="compositionally biased region" description="Basic and acidic residues" evidence="1">
    <location>
        <begin position="177"/>
        <end position="204"/>
    </location>
</feature>
<evidence type="ECO:0000313" key="2">
    <source>
        <dbReference type="EMBL" id="KAF2853676.1"/>
    </source>
</evidence>
<feature type="compositionally biased region" description="Polar residues" evidence="1">
    <location>
        <begin position="94"/>
        <end position="104"/>
    </location>
</feature>
<keyword evidence="3" id="KW-1185">Reference proteome</keyword>
<dbReference type="EMBL" id="MU006294">
    <property type="protein sequence ID" value="KAF2853676.1"/>
    <property type="molecule type" value="Genomic_DNA"/>
</dbReference>
<feature type="non-terminal residue" evidence="2">
    <location>
        <position position="1"/>
    </location>
</feature>
<protein>
    <submittedName>
        <fullName evidence="2">Uncharacterized protein</fullName>
    </submittedName>
</protein>
<name>A0A6A7BDT5_9PLEO</name>
<proteinExistence type="predicted"/>
<accession>A0A6A7BDT5</accession>
<dbReference type="OrthoDB" id="3797550at2759"/>
<feature type="region of interest" description="Disordered" evidence="1">
    <location>
        <begin position="144"/>
        <end position="204"/>
    </location>
</feature>
<gene>
    <name evidence="2" type="ORF">T440DRAFT_389173</name>
</gene>
<dbReference type="AlphaFoldDB" id="A0A6A7BDT5"/>
<evidence type="ECO:0000256" key="1">
    <source>
        <dbReference type="SAM" id="MobiDB-lite"/>
    </source>
</evidence>
<organism evidence="2 3">
    <name type="scientific">Plenodomus tracheiphilus IPT5</name>
    <dbReference type="NCBI Taxonomy" id="1408161"/>
    <lineage>
        <taxon>Eukaryota</taxon>
        <taxon>Fungi</taxon>
        <taxon>Dikarya</taxon>
        <taxon>Ascomycota</taxon>
        <taxon>Pezizomycotina</taxon>
        <taxon>Dothideomycetes</taxon>
        <taxon>Pleosporomycetidae</taxon>
        <taxon>Pleosporales</taxon>
        <taxon>Pleosporineae</taxon>
        <taxon>Leptosphaeriaceae</taxon>
        <taxon>Plenodomus</taxon>
    </lineage>
</organism>
<evidence type="ECO:0000313" key="3">
    <source>
        <dbReference type="Proteomes" id="UP000799423"/>
    </source>
</evidence>
<feature type="region of interest" description="Disordered" evidence="1">
    <location>
        <begin position="74"/>
        <end position="111"/>
    </location>
</feature>
<dbReference type="Proteomes" id="UP000799423">
    <property type="component" value="Unassembled WGS sequence"/>
</dbReference>
<sequence length="204" mass="21475">VIRCLPAIAYVRHAQVHVSRVCIHDTSELGAEAGTLLGACIVSLLTFRPAMSTMKPEALDAIATQTMRPKALDAATMPVPEQGSQTEETKKSALPSSTPSSPNAKSDVPQSVGQVVDGVVNGVKSAIDGVISWAEEKVEGLSAEQDNTGPYSSPALCAPSDLDPIASGILPAMPSETTHENEEKETKNGENVEAVKKDDTERKK</sequence>
<reference evidence="2" key="1">
    <citation type="submission" date="2020-01" db="EMBL/GenBank/DDBJ databases">
        <authorList>
            <consortium name="DOE Joint Genome Institute"/>
            <person name="Haridas S."/>
            <person name="Albert R."/>
            <person name="Binder M."/>
            <person name="Bloem J."/>
            <person name="Labutti K."/>
            <person name="Salamov A."/>
            <person name="Andreopoulos B."/>
            <person name="Baker S.E."/>
            <person name="Barry K."/>
            <person name="Bills G."/>
            <person name="Bluhm B.H."/>
            <person name="Cannon C."/>
            <person name="Castanera R."/>
            <person name="Culley D.E."/>
            <person name="Daum C."/>
            <person name="Ezra D."/>
            <person name="Gonzalez J.B."/>
            <person name="Henrissat B."/>
            <person name="Kuo A."/>
            <person name="Liang C."/>
            <person name="Lipzen A."/>
            <person name="Lutzoni F."/>
            <person name="Magnuson J."/>
            <person name="Mondo S."/>
            <person name="Nolan M."/>
            <person name="Ohm R."/>
            <person name="Pangilinan J."/>
            <person name="Park H.-J."/>
            <person name="Ramirez L."/>
            <person name="Alfaro M."/>
            <person name="Sun H."/>
            <person name="Tritt A."/>
            <person name="Yoshinaga Y."/>
            <person name="Zwiers L.-H."/>
            <person name="Turgeon B.G."/>
            <person name="Goodwin S.B."/>
            <person name="Spatafora J.W."/>
            <person name="Crous P.W."/>
            <person name="Grigoriev I.V."/>
        </authorList>
    </citation>
    <scope>NUCLEOTIDE SEQUENCE</scope>
    <source>
        <strain evidence="2">IPT5</strain>
    </source>
</reference>